<reference evidence="3" key="2">
    <citation type="journal article" date="2023" name="Nat. Commun.">
        <title>Cultivation of marine bacteria of the SAR202 clade.</title>
        <authorList>
            <person name="Lim Y."/>
            <person name="Seo J.H."/>
            <person name="Giovannoni S.J."/>
            <person name="Kang I."/>
            <person name="Cho J.C."/>
        </authorList>
    </citation>
    <scope>NUCLEOTIDE SEQUENCE</scope>
    <source>
        <strain evidence="3">JH1073</strain>
    </source>
</reference>
<dbReference type="Pfam" id="PF12728">
    <property type="entry name" value="HTH_17"/>
    <property type="match status" value="1"/>
</dbReference>
<protein>
    <submittedName>
        <fullName evidence="3">Helix-turn-helix domain-containing protein</fullName>
    </submittedName>
</protein>
<gene>
    <name evidence="2" type="ORF">GKO46_10005</name>
    <name evidence="3" type="ORF">GKO48_11535</name>
</gene>
<sequence>MSLSVRDVAVRLNVSEKTVYKWLKNGLIPASRIGKSWIITEESVKGLIEPTVTVAPVAASRYSPGAVMPVAADPSVVTVASLEQNQEAGYLTKFTNVLTGAVSHGVQGILGPRGSDPATSATIATALENAYDEVILQGIGLREFFGDRGHTAILKQMAAEDRAVQIRAILVNPVSEFARARAVAEDGAQFEDEDRFKAGPLYNDSWRSLNVIAAMKKDAESRDHFGIDVRFVDHWPSVYLVMTSESTFIETYHFGKPNAAVDGSSIDGLVPMFQFDSSSSYAAILRQHFDYIWSGANPHVKTYSLADIADAMQVDV</sequence>
<dbReference type="GO" id="GO:0003677">
    <property type="term" value="F:DNA binding"/>
    <property type="evidence" value="ECO:0007669"/>
    <property type="project" value="InterPro"/>
</dbReference>
<evidence type="ECO:0000313" key="2">
    <source>
        <dbReference type="EMBL" id="MDG0867401.1"/>
    </source>
</evidence>
<evidence type="ECO:0000313" key="5">
    <source>
        <dbReference type="Proteomes" id="UP001321249"/>
    </source>
</evidence>
<reference evidence="4" key="3">
    <citation type="submission" date="2023-06" db="EMBL/GenBank/DDBJ databases">
        <title>Pangenomics reveal diversification of enzyme families and niche specialization in globally abundant SAR202 bacteria.</title>
        <authorList>
            <person name="Saw J.H.W."/>
        </authorList>
    </citation>
    <scope>NUCLEOTIDE SEQUENCE [LARGE SCALE GENOMIC DNA]</scope>
    <source>
        <strain evidence="4">JH1073</strain>
    </source>
</reference>
<dbReference type="EMBL" id="WMBE01000003">
    <property type="protein sequence ID" value="MDG0867401.1"/>
    <property type="molecule type" value="Genomic_DNA"/>
</dbReference>
<dbReference type="EMBL" id="CP046147">
    <property type="protein sequence ID" value="WFG40219.1"/>
    <property type="molecule type" value="Genomic_DNA"/>
</dbReference>
<dbReference type="RefSeq" id="WP_342825733.1">
    <property type="nucleotide sequence ID" value="NZ_CP046146.1"/>
</dbReference>
<proteinExistence type="predicted"/>
<dbReference type="SUPFAM" id="SSF46955">
    <property type="entry name" value="Putative DNA-binding domain"/>
    <property type="match status" value="1"/>
</dbReference>
<name>A0AAJ6CVI2_9CHLR</name>
<accession>A0AAJ6CVI2</accession>
<reference evidence="4 5" key="1">
    <citation type="submission" date="2019-11" db="EMBL/GenBank/DDBJ databases">
        <authorList>
            <person name="Cho J.-C."/>
        </authorList>
    </citation>
    <scope>NUCLEOTIDE SEQUENCE [LARGE SCALE GENOMIC DNA]</scope>
    <source>
        <strain evidence="3 4">JH1073</strain>
        <strain evidence="2 5">JH702</strain>
    </source>
</reference>
<dbReference type="InterPro" id="IPR010093">
    <property type="entry name" value="SinI_DNA-bd"/>
</dbReference>
<dbReference type="NCBIfam" id="TIGR01764">
    <property type="entry name" value="excise"/>
    <property type="match status" value="1"/>
</dbReference>
<dbReference type="InterPro" id="IPR009061">
    <property type="entry name" value="DNA-bd_dom_put_sf"/>
</dbReference>
<feature type="domain" description="Helix-turn-helix" evidence="1">
    <location>
        <begin position="3"/>
        <end position="47"/>
    </location>
</feature>
<dbReference type="AlphaFoldDB" id="A0AAJ6CVI2"/>
<dbReference type="InterPro" id="IPR041657">
    <property type="entry name" value="HTH_17"/>
</dbReference>
<keyword evidence="4" id="KW-1185">Reference proteome</keyword>
<organism evidence="3 4">
    <name type="scientific">Candidatus Lucifugimonas marina</name>
    <dbReference type="NCBI Taxonomy" id="3038979"/>
    <lineage>
        <taxon>Bacteria</taxon>
        <taxon>Bacillati</taxon>
        <taxon>Chloroflexota</taxon>
        <taxon>Dehalococcoidia</taxon>
        <taxon>SAR202 cluster</taxon>
        <taxon>Candidatus Lucifugimonadales</taxon>
        <taxon>Candidatus Lucifugimonadaceae</taxon>
        <taxon>Candidatus Lucifugimonas</taxon>
    </lineage>
</organism>
<evidence type="ECO:0000259" key="1">
    <source>
        <dbReference type="Pfam" id="PF12728"/>
    </source>
</evidence>
<dbReference type="Proteomes" id="UP001321249">
    <property type="component" value="Unassembled WGS sequence"/>
</dbReference>
<evidence type="ECO:0000313" key="4">
    <source>
        <dbReference type="Proteomes" id="UP001219901"/>
    </source>
</evidence>
<evidence type="ECO:0000313" key="3">
    <source>
        <dbReference type="EMBL" id="WFG40219.1"/>
    </source>
</evidence>
<dbReference type="Proteomes" id="UP001219901">
    <property type="component" value="Chromosome"/>
</dbReference>